<dbReference type="AlphaFoldDB" id="A0A851GQE0"/>
<sequence length="229" mass="25911">MVRSMSKYLASHKRRLFVVLALAIIVWVIALPSAFLNLWLTPDQQGRMWFQLGDYERASRAFEDPRWKGYSLYAAEDFETAAQYFSQYQDADSLLARANALAHSGGYFSALEAYEEMAKRYPDHPAPAVNIPIMQAMIQATTDMAETRQKDSDDSGKKPGEGSESSDGSGQDGAGEQEQYSAEQLLQDPGLTEMWLRQIQRDPSEFLTTKFYLQIAESEKAEKNKKQEP</sequence>
<dbReference type="EMBL" id="JACBAZ010000007">
    <property type="protein sequence ID" value="NWK57040.1"/>
    <property type="molecule type" value="Genomic_DNA"/>
</dbReference>
<dbReference type="Gene3D" id="1.25.40.10">
    <property type="entry name" value="Tetratricopeptide repeat domain"/>
    <property type="match status" value="1"/>
</dbReference>
<gene>
    <name evidence="2" type="ORF">HW115_15565</name>
</gene>
<proteinExistence type="predicted"/>
<feature type="compositionally biased region" description="Low complexity" evidence="1">
    <location>
        <begin position="162"/>
        <end position="179"/>
    </location>
</feature>
<comment type="caution">
    <text evidence="2">The sequence shown here is derived from an EMBL/GenBank/DDBJ whole genome shotgun (WGS) entry which is preliminary data.</text>
</comment>
<evidence type="ECO:0000256" key="1">
    <source>
        <dbReference type="SAM" id="MobiDB-lite"/>
    </source>
</evidence>
<evidence type="ECO:0000313" key="2">
    <source>
        <dbReference type="EMBL" id="NWK57040.1"/>
    </source>
</evidence>
<keyword evidence="3" id="KW-1185">Reference proteome</keyword>
<feature type="region of interest" description="Disordered" evidence="1">
    <location>
        <begin position="143"/>
        <end position="187"/>
    </location>
</feature>
<reference evidence="2 3" key="1">
    <citation type="submission" date="2020-07" db="EMBL/GenBank/DDBJ databases">
        <title>Roseicoccus Jingziensis gen. nov., sp. nov., isolated from coastal seawater.</title>
        <authorList>
            <person name="Feng X."/>
        </authorList>
    </citation>
    <scope>NUCLEOTIDE SEQUENCE [LARGE SCALE GENOMIC DNA]</scope>
    <source>
        <strain evidence="2 3">N1E253</strain>
    </source>
</reference>
<protein>
    <submittedName>
        <fullName evidence="2">Uncharacterized protein</fullName>
    </submittedName>
</protein>
<name>A0A851GQE0_9BACT</name>
<dbReference type="InterPro" id="IPR011990">
    <property type="entry name" value="TPR-like_helical_dom_sf"/>
</dbReference>
<feature type="compositionally biased region" description="Basic and acidic residues" evidence="1">
    <location>
        <begin position="145"/>
        <end position="161"/>
    </location>
</feature>
<organism evidence="2 3">
    <name type="scientific">Oceaniferula marina</name>
    <dbReference type="NCBI Taxonomy" id="2748318"/>
    <lineage>
        <taxon>Bacteria</taxon>
        <taxon>Pseudomonadati</taxon>
        <taxon>Verrucomicrobiota</taxon>
        <taxon>Verrucomicrobiia</taxon>
        <taxon>Verrucomicrobiales</taxon>
        <taxon>Verrucomicrobiaceae</taxon>
        <taxon>Oceaniferula</taxon>
    </lineage>
</organism>
<dbReference type="Proteomes" id="UP000557872">
    <property type="component" value="Unassembled WGS sequence"/>
</dbReference>
<evidence type="ECO:0000313" key="3">
    <source>
        <dbReference type="Proteomes" id="UP000557872"/>
    </source>
</evidence>
<dbReference type="SUPFAM" id="SSF48452">
    <property type="entry name" value="TPR-like"/>
    <property type="match status" value="1"/>
</dbReference>
<accession>A0A851GQE0</accession>